<keyword evidence="2" id="KW-0808">Transferase</keyword>
<dbReference type="PANTHER" id="PTHR42912">
    <property type="entry name" value="METHYLTRANSFERASE"/>
    <property type="match status" value="1"/>
</dbReference>
<proteinExistence type="predicted"/>
<feature type="domain" description="Methyltransferase type 11" evidence="1">
    <location>
        <begin position="50"/>
        <end position="143"/>
    </location>
</feature>
<accession>A0AAU7GBU9</accession>
<dbReference type="RefSeq" id="WP_348787579.1">
    <property type="nucleotide sequence ID" value="NZ_CP157390.1"/>
</dbReference>
<sequence length="207" mass="22978">MTSPDRRIRRQQRTWRRQATRYDEQIGRAESGVIGTARRWIGERASGRTLEVAVGSGRSIPFYRDDVELTGVDLSPEMLAIARTRVAGRAHPVELMTGDAEALPFADGEFDTVVCALALCSIPRPAVAIAEMKRVLRVGGTLLLADHVRSTWPPVTAVLWMAELFTVPIQGEHLTRRHLATVRAAGLTVTEHERRSFGMIETIRAVN</sequence>
<dbReference type="AlphaFoldDB" id="A0AAU7GBU9"/>
<gene>
    <name evidence="2" type="ORF">AAME72_16245</name>
</gene>
<dbReference type="InterPro" id="IPR013216">
    <property type="entry name" value="Methyltransf_11"/>
</dbReference>
<dbReference type="Gene3D" id="3.40.50.150">
    <property type="entry name" value="Vaccinia Virus protein VP39"/>
    <property type="match status" value="1"/>
</dbReference>
<dbReference type="PANTHER" id="PTHR42912:SF80">
    <property type="entry name" value="METHYLTRANSFERASE DOMAIN-CONTAINING PROTEIN"/>
    <property type="match status" value="1"/>
</dbReference>
<evidence type="ECO:0000313" key="2">
    <source>
        <dbReference type="EMBL" id="XBM47608.1"/>
    </source>
</evidence>
<dbReference type="GO" id="GO:0032259">
    <property type="term" value="P:methylation"/>
    <property type="evidence" value="ECO:0007669"/>
    <property type="project" value="UniProtKB-KW"/>
</dbReference>
<dbReference type="InterPro" id="IPR050508">
    <property type="entry name" value="Methyltransf_Superfamily"/>
</dbReference>
<evidence type="ECO:0000259" key="1">
    <source>
        <dbReference type="Pfam" id="PF08241"/>
    </source>
</evidence>
<protein>
    <submittedName>
        <fullName evidence="2">Methyltransferase domain-containing protein</fullName>
    </submittedName>
</protein>
<keyword evidence="2" id="KW-0489">Methyltransferase</keyword>
<name>A0AAU7GBU9_9MICO</name>
<dbReference type="EMBL" id="CP157390">
    <property type="protein sequence ID" value="XBM47608.1"/>
    <property type="molecule type" value="Genomic_DNA"/>
</dbReference>
<dbReference type="CDD" id="cd02440">
    <property type="entry name" value="AdoMet_MTases"/>
    <property type="match status" value="1"/>
</dbReference>
<organism evidence="2">
    <name type="scientific">Leifsonia sp. NPDC080035</name>
    <dbReference type="NCBI Taxonomy" id="3143936"/>
    <lineage>
        <taxon>Bacteria</taxon>
        <taxon>Bacillati</taxon>
        <taxon>Actinomycetota</taxon>
        <taxon>Actinomycetes</taxon>
        <taxon>Micrococcales</taxon>
        <taxon>Microbacteriaceae</taxon>
        <taxon>Leifsonia</taxon>
    </lineage>
</organism>
<dbReference type="Pfam" id="PF08241">
    <property type="entry name" value="Methyltransf_11"/>
    <property type="match status" value="1"/>
</dbReference>
<dbReference type="GO" id="GO:0008757">
    <property type="term" value="F:S-adenosylmethionine-dependent methyltransferase activity"/>
    <property type="evidence" value="ECO:0007669"/>
    <property type="project" value="InterPro"/>
</dbReference>
<dbReference type="SUPFAM" id="SSF53335">
    <property type="entry name" value="S-adenosyl-L-methionine-dependent methyltransferases"/>
    <property type="match status" value="1"/>
</dbReference>
<reference evidence="2" key="1">
    <citation type="submission" date="2024-05" db="EMBL/GenBank/DDBJ databases">
        <title>The Natural Products Discovery Center: Release of the First 8490 Sequenced Strains for Exploring Actinobacteria Biosynthetic Diversity.</title>
        <authorList>
            <person name="Kalkreuter E."/>
            <person name="Kautsar S.A."/>
            <person name="Yang D."/>
            <person name="Bader C.D."/>
            <person name="Teijaro C.N."/>
            <person name="Fluegel L."/>
            <person name="Davis C.M."/>
            <person name="Simpson J.R."/>
            <person name="Lauterbach L."/>
            <person name="Steele A.D."/>
            <person name="Gui C."/>
            <person name="Meng S."/>
            <person name="Li G."/>
            <person name="Viehrig K."/>
            <person name="Ye F."/>
            <person name="Su P."/>
            <person name="Kiefer A.F."/>
            <person name="Nichols A."/>
            <person name="Cepeda A.J."/>
            <person name="Yan W."/>
            <person name="Fan B."/>
            <person name="Jiang Y."/>
            <person name="Adhikari A."/>
            <person name="Zheng C.-J."/>
            <person name="Schuster L."/>
            <person name="Cowan T.M."/>
            <person name="Smanski M.J."/>
            <person name="Chevrette M.G."/>
            <person name="de Carvalho L.P.S."/>
            <person name="Shen B."/>
        </authorList>
    </citation>
    <scope>NUCLEOTIDE SEQUENCE</scope>
    <source>
        <strain evidence="2">NPDC080035</strain>
    </source>
</reference>
<dbReference type="InterPro" id="IPR029063">
    <property type="entry name" value="SAM-dependent_MTases_sf"/>
</dbReference>